<gene>
    <name evidence="1" type="primary">ubiV</name>
    <name evidence="2" type="ORF">ND2E_2280</name>
</gene>
<dbReference type="RefSeq" id="WP_033093071.1">
    <property type="nucleotide sequence ID" value="NZ_JQED01000009.1"/>
</dbReference>
<keyword evidence="1" id="KW-0411">Iron-sulfur</keyword>
<dbReference type="EMBL" id="JQED01000009">
    <property type="protein sequence ID" value="KGJ93551.1"/>
    <property type="molecule type" value="Genomic_DNA"/>
</dbReference>
<comment type="subunit">
    <text evidence="1">Forms a heterodimer with UbiU.</text>
</comment>
<dbReference type="Pfam" id="PF01136">
    <property type="entry name" value="Peptidase_U32"/>
    <property type="match status" value="1"/>
</dbReference>
<organism evidence="2 3">
    <name type="scientific">Colwellia psychrerythraea</name>
    <name type="common">Vibrio psychroerythus</name>
    <dbReference type="NCBI Taxonomy" id="28229"/>
    <lineage>
        <taxon>Bacteria</taxon>
        <taxon>Pseudomonadati</taxon>
        <taxon>Pseudomonadota</taxon>
        <taxon>Gammaproteobacteria</taxon>
        <taxon>Alteromonadales</taxon>
        <taxon>Colwelliaceae</taxon>
        <taxon>Colwellia</taxon>
    </lineage>
</organism>
<dbReference type="PANTHER" id="PTHR30217">
    <property type="entry name" value="PEPTIDASE U32 FAMILY"/>
    <property type="match status" value="1"/>
</dbReference>
<keyword evidence="1" id="KW-0831">Ubiquinone biosynthesis</keyword>
<reference evidence="2 3" key="1">
    <citation type="submission" date="2014-08" db="EMBL/GenBank/DDBJ databases">
        <title>Genomic and Phenotypic Diversity of Colwellia psychrerythraea strains from Disparate Marine Basins.</title>
        <authorList>
            <person name="Techtmann S.M."/>
            <person name="Stelling S.C."/>
            <person name="Utturkar S.M."/>
            <person name="Alshibli N."/>
            <person name="Harris A."/>
            <person name="Brown S.D."/>
            <person name="Hazen T.C."/>
        </authorList>
    </citation>
    <scope>NUCLEOTIDE SEQUENCE [LARGE SCALE GENOMIC DNA]</scope>
    <source>
        <strain evidence="2 3">ND2E</strain>
    </source>
</reference>
<feature type="binding site" evidence="1">
    <location>
        <position position="198"/>
    </location>
    <ligand>
        <name>[4Fe-4S] cluster</name>
        <dbReference type="ChEBI" id="CHEBI:49883"/>
    </ligand>
</feature>
<dbReference type="PANTHER" id="PTHR30217:SF11">
    <property type="entry name" value="UBIQUINONE BIOSYNTHESIS PROTEIN UBIV"/>
    <property type="match status" value="1"/>
</dbReference>
<dbReference type="GO" id="GO:0051539">
    <property type="term" value="F:4 iron, 4 sulfur cluster binding"/>
    <property type="evidence" value="ECO:0007669"/>
    <property type="project" value="UniProtKB-UniRule"/>
</dbReference>
<dbReference type="PATRIC" id="fig|28229.4.peg.1306"/>
<dbReference type="NCBIfam" id="NF011991">
    <property type="entry name" value="PRK15447.1"/>
    <property type="match status" value="1"/>
</dbReference>
<keyword evidence="1" id="KW-0408">Iron</keyword>
<dbReference type="InterPro" id="IPR001539">
    <property type="entry name" value="Peptidase_U32"/>
</dbReference>
<dbReference type="GO" id="GO:0006744">
    <property type="term" value="P:ubiquinone biosynthetic process"/>
    <property type="evidence" value="ECO:0007669"/>
    <property type="project" value="UniProtKB-UniRule"/>
</dbReference>
<dbReference type="GO" id="GO:0046872">
    <property type="term" value="F:metal ion binding"/>
    <property type="evidence" value="ECO:0007669"/>
    <property type="project" value="UniProtKB-KW"/>
</dbReference>
<dbReference type="HAMAP" id="MF_02233">
    <property type="entry name" value="UbiV"/>
    <property type="match status" value="1"/>
</dbReference>
<evidence type="ECO:0000313" key="3">
    <source>
        <dbReference type="Proteomes" id="UP000029843"/>
    </source>
</evidence>
<sequence>MKFSLGPSLFFWPKNEVVDFYQQAKESSADVIYLGETVCSKRRELRAKDWLGLAQDVAQDTNKQIVVSTMTLLESPAEIQVLKRLCDNGEFLVEANDLSAVQIMHELNMPFVAGPAINCYNLSTLKVLLKQGMTRWLMPVELSGDWLKTLLNQASDAGIRQQFECEVFSWGYLPLAYSARCFTARSEDKAKDDCEYCCIKYPEGRRMNSREGERVFVLNGIQTLSGYQYNLINEMPALDAMGVDIARISADSTEAFTQLDNFREQLVNPTRKELDGVTECNGFWHKIAGMSVA</sequence>
<evidence type="ECO:0000256" key="1">
    <source>
        <dbReference type="HAMAP-Rule" id="MF_02233"/>
    </source>
</evidence>
<dbReference type="UniPathway" id="UPA00232"/>
<evidence type="ECO:0000313" key="2">
    <source>
        <dbReference type="EMBL" id="KGJ93551.1"/>
    </source>
</evidence>
<name>A0A099KSQ3_COLPS</name>
<feature type="binding site" evidence="1">
    <location>
        <position position="39"/>
    </location>
    <ligand>
        <name>[4Fe-4S] cluster</name>
        <dbReference type="ChEBI" id="CHEBI:49883"/>
    </ligand>
</feature>
<proteinExistence type="inferred from homology"/>
<protein>
    <recommendedName>
        <fullName evidence="1">Ubiquinone biosynthesis protein UbiV</fullName>
    </recommendedName>
</protein>
<comment type="similarity">
    <text evidence="1">Belongs to the peptidase U32 family. UbiV subfamily.</text>
</comment>
<accession>A0A099KSQ3</accession>
<comment type="caution">
    <text evidence="2">The sequence shown here is derived from an EMBL/GenBank/DDBJ whole genome shotgun (WGS) entry which is preliminary data.</text>
</comment>
<comment type="cofactor">
    <cofactor evidence="1">
        <name>[4Fe-4S] cluster</name>
        <dbReference type="ChEBI" id="CHEBI:49883"/>
    </cofactor>
</comment>
<feature type="binding site" evidence="1">
    <location>
        <position position="181"/>
    </location>
    <ligand>
        <name>[4Fe-4S] cluster</name>
        <dbReference type="ChEBI" id="CHEBI:49883"/>
    </ligand>
</feature>
<dbReference type="OrthoDB" id="8523349at2"/>
<keyword evidence="1" id="KW-0479">Metal-binding</keyword>
<dbReference type="InterPro" id="IPR043693">
    <property type="entry name" value="UbiV"/>
</dbReference>
<keyword evidence="1" id="KW-0004">4Fe-4S</keyword>
<dbReference type="AlphaFoldDB" id="A0A099KSQ3"/>
<comment type="function">
    <text evidence="1">Required for O(2)-independent ubiquinone (coenzyme Q) biosynthesis. Together with UbiU, is essential for the C6-hydroxylation reaction in the oxygen-independent ubiquinone biosynthesis pathway.</text>
</comment>
<comment type="pathway">
    <text evidence="1">Cofactor biosynthesis; ubiquinone biosynthesis.</text>
</comment>
<dbReference type="InterPro" id="IPR051454">
    <property type="entry name" value="RNA/ubiquinone_mod_enzymes"/>
</dbReference>
<feature type="binding site" evidence="1">
    <location>
        <position position="194"/>
    </location>
    <ligand>
        <name>[4Fe-4S] cluster</name>
        <dbReference type="ChEBI" id="CHEBI:49883"/>
    </ligand>
</feature>
<dbReference type="Proteomes" id="UP000029843">
    <property type="component" value="Unassembled WGS sequence"/>
</dbReference>